<dbReference type="Proteomes" id="UP001549036">
    <property type="component" value="Unassembled WGS sequence"/>
</dbReference>
<dbReference type="SUPFAM" id="SSF54373">
    <property type="entry name" value="FAD-linked reductases, C-terminal domain"/>
    <property type="match status" value="1"/>
</dbReference>
<dbReference type="Pfam" id="PF05199">
    <property type="entry name" value="GMC_oxred_C"/>
    <property type="match status" value="1"/>
</dbReference>
<dbReference type="EC" id="1.1.99.3" evidence="7"/>
<keyword evidence="4 7" id="KW-0560">Oxidoreductase</keyword>
<keyword evidence="8" id="KW-1185">Reference proteome</keyword>
<dbReference type="InterPro" id="IPR036188">
    <property type="entry name" value="FAD/NAD-bd_sf"/>
</dbReference>
<dbReference type="SUPFAM" id="SSF51905">
    <property type="entry name" value="FAD/NAD(P)-binding domain"/>
    <property type="match status" value="1"/>
</dbReference>
<dbReference type="Gene3D" id="3.50.50.60">
    <property type="entry name" value="FAD/NAD(P)-binding domain"/>
    <property type="match status" value="2"/>
</dbReference>
<comment type="similarity">
    <text evidence="1">Belongs to the GMC oxidoreductase family.</text>
</comment>
<reference evidence="7 8" key="1">
    <citation type="submission" date="2024-06" db="EMBL/GenBank/DDBJ databases">
        <title>Genomic Encyclopedia of Type Strains, Phase IV (KMG-IV): sequencing the most valuable type-strain genomes for metagenomic binning, comparative biology and taxonomic classification.</title>
        <authorList>
            <person name="Goeker M."/>
        </authorList>
    </citation>
    <scope>NUCLEOTIDE SEQUENCE [LARGE SCALE GENOMIC DNA]</scope>
    <source>
        <strain evidence="7 8">DSM 29846</strain>
    </source>
</reference>
<evidence type="ECO:0000256" key="3">
    <source>
        <dbReference type="ARBA" id="ARBA00022827"/>
    </source>
</evidence>
<evidence type="ECO:0000256" key="4">
    <source>
        <dbReference type="ARBA" id="ARBA00023002"/>
    </source>
</evidence>
<feature type="domain" description="Glucose-methanol-choline oxidoreductase C-terminal" evidence="6">
    <location>
        <begin position="390"/>
        <end position="512"/>
    </location>
</feature>
<dbReference type="PANTHER" id="PTHR46056">
    <property type="entry name" value="LONG-CHAIN-ALCOHOL OXIDASE"/>
    <property type="match status" value="1"/>
</dbReference>
<name>A0ABV2HVR5_9HYPH</name>
<comment type="caution">
    <text evidence="7">The sequence shown here is derived from an EMBL/GenBank/DDBJ whole genome shotgun (WGS) entry which is preliminary data.</text>
</comment>
<gene>
    <name evidence="7" type="ORF">ABID26_004118</name>
</gene>
<dbReference type="RefSeq" id="WP_354416147.1">
    <property type="nucleotide sequence ID" value="NZ_JBEPLM010000007.1"/>
</dbReference>
<dbReference type="GO" id="GO:0033717">
    <property type="term" value="F:gluconate 2-dehydrogenase (acceptor) activity"/>
    <property type="evidence" value="ECO:0007669"/>
    <property type="project" value="UniProtKB-EC"/>
</dbReference>
<feature type="domain" description="Glucose-methanol-choline oxidoreductase N-terminal" evidence="5">
    <location>
        <begin position="177"/>
        <end position="287"/>
    </location>
</feature>
<keyword evidence="2" id="KW-0285">Flavoprotein</keyword>
<evidence type="ECO:0000256" key="1">
    <source>
        <dbReference type="ARBA" id="ARBA00010790"/>
    </source>
</evidence>
<proteinExistence type="inferred from homology"/>
<evidence type="ECO:0000256" key="2">
    <source>
        <dbReference type="ARBA" id="ARBA00022630"/>
    </source>
</evidence>
<dbReference type="PANTHER" id="PTHR46056:SF12">
    <property type="entry name" value="LONG-CHAIN-ALCOHOL OXIDASE"/>
    <property type="match status" value="1"/>
</dbReference>
<evidence type="ECO:0000259" key="5">
    <source>
        <dbReference type="Pfam" id="PF00732"/>
    </source>
</evidence>
<dbReference type="InterPro" id="IPR007867">
    <property type="entry name" value="GMC_OxRtase_C"/>
</dbReference>
<keyword evidence="3" id="KW-0274">FAD</keyword>
<dbReference type="EMBL" id="JBEPLM010000007">
    <property type="protein sequence ID" value="MET3594710.1"/>
    <property type="molecule type" value="Genomic_DNA"/>
</dbReference>
<sequence>MRYAARHDLMQNVRRETITFRNNGSQTALPMRQLGSFLPGQGVGGAGVHWNGVTWRWLEWDHQPRTRTVDKYGEKIIPSDMHLQDWPITYDDLEPYYDKFEKTCGTSGKAGNINGRKIDGGNIFEGSRKEEYPNPPMIAAQSMVMFEKATRNLGYHPFPNPSSNASRDYVNPDGVAFGQCHYCGFCERFGCEANAKASPHFTVIPLALKNPNFELRTNSIVLKVNLDSTRKKAVSVSYLDARGREFEQPADLIVLSAYALGNVSLLLQSRIGVPYDPATGKGVVGRNYAYQCGGGATAFFDKKTILNRYMGAGALGTCMDDFNGDNYDFVKAGYIGGGGISCSNSGARPIQSHPTPHGTPRWGSDWKKAVVDNYDHAASVGNQGAVMAYRQNYLSLDPTYTDVFGRPLMRMTFDFQDNEIKQMNAQADICVTIAKEMGATRVDRSVPLIPYSIVPYQSTHNTGGAVFGADPSTSVLNKYLQVWDVPNVFVTGACVFPQNAGKNPTGPVGALAYWAADAIKHQYLKNPGPLVDA</sequence>
<protein>
    <submittedName>
        <fullName evidence="7">Gluconate 2-dehydrogenase alpha chain</fullName>
        <ecNumber evidence="7">1.1.99.3</ecNumber>
    </submittedName>
</protein>
<dbReference type="InterPro" id="IPR000172">
    <property type="entry name" value="GMC_OxRdtase_N"/>
</dbReference>
<dbReference type="Pfam" id="PF00732">
    <property type="entry name" value="GMC_oxred_N"/>
    <property type="match status" value="1"/>
</dbReference>
<evidence type="ECO:0000259" key="6">
    <source>
        <dbReference type="Pfam" id="PF05199"/>
    </source>
</evidence>
<evidence type="ECO:0000313" key="7">
    <source>
        <dbReference type="EMBL" id="MET3594710.1"/>
    </source>
</evidence>
<accession>A0ABV2HVR5</accession>
<organism evidence="7 8">
    <name type="scientific">Mesorhizobium shonense</name>
    <dbReference type="NCBI Taxonomy" id="1209948"/>
    <lineage>
        <taxon>Bacteria</taxon>
        <taxon>Pseudomonadati</taxon>
        <taxon>Pseudomonadota</taxon>
        <taxon>Alphaproteobacteria</taxon>
        <taxon>Hyphomicrobiales</taxon>
        <taxon>Phyllobacteriaceae</taxon>
        <taxon>Mesorhizobium</taxon>
    </lineage>
</organism>
<evidence type="ECO:0000313" key="8">
    <source>
        <dbReference type="Proteomes" id="UP001549036"/>
    </source>
</evidence>